<feature type="domain" description="Alpha/beta hydrolase fold-3" evidence="4">
    <location>
        <begin position="162"/>
        <end position="400"/>
    </location>
</feature>
<dbReference type="InterPro" id="IPR013094">
    <property type="entry name" value="AB_hydrolase_3"/>
</dbReference>
<protein>
    <recommendedName>
        <fullName evidence="4">Alpha/beta hydrolase fold-3 domain-containing protein</fullName>
    </recommendedName>
</protein>
<evidence type="ECO:0000313" key="6">
    <source>
        <dbReference type="Proteomes" id="UP000799440"/>
    </source>
</evidence>
<evidence type="ECO:0000256" key="2">
    <source>
        <dbReference type="ARBA" id="ARBA00022801"/>
    </source>
</evidence>
<sequence length="485" mass="53029">MDATPTQLLKLLLPKTPLLLRTALAHTLSLSPQSSKWDLRTAITVSIMRDMMGPNSTPTSITHQQKLTTRDPGVKGPMWISKVALDALPDDEVNGVRDVLLRAIKELGTGNETYSIPNNAPCEGEWTGYRAGVAANEPEPTGLSEQQKYDNLLKETTSKVTVLYFHGGAMYLLDPSTSRPNTARIARETGGQAFSVRYRLSPQHPFPAALLDALTSYLTLLYPPPTAPHTAIPANEIVFSGDSAGGTLCTSLLQLLLHLHRQSPNPTVSWYEKDVAIPLPAGLALSSPWLDITRSMPSITHFAQNDYLPPVTGSNFTTRFPACEAWPAKPPRADLYCEASALMHPLVSPLAARDWSASPPLFFSLGEEMLRDEDAVMAQRAAKQGVKVVWREFEALPHCFGMMLEGLGATRVHYEELGGFCRDVVGGKEVETSAEFLKAKTLERVQVDVKGLCGLSDEEVEALMRKGVERISGGRKGEMEGRPML</sequence>
<dbReference type="Proteomes" id="UP000799440">
    <property type="component" value="Unassembled WGS sequence"/>
</dbReference>
<organism evidence="5 6">
    <name type="scientific">Sporormia fimetaria CBS 119925</name>
    <dbReference type="NCBI Taxonomy" id="1340428"/>
    <lineage>
        <taxon>Eukaryota</taxon>
        <taxon>Fungi</taxon>
        <taxon>Dikarya</taxon>
        <taxon>Ascomycota</taxon>
        <taxon>Pezizomycotina</taxon>
        <taxon>Dothideomycetes</taxon>
        <taxon>Pleosporomycetidae</taxon>
        <taxon>Pleosporales</taxon>
        <taxon>Sporormiaceae</taxon>
        <taxon>Sporormia</taxon>
    </lineage>
</organism>
<dbReference type="InterPro" id="IPR029058">
    <property type="entry name" value="AB_hydrolase_fold"/>
</dbReference>
<dbReference type="OrthoDB" id="5354320at2759"/>
<dbReference type="PANTHER" id="PTHR48081:SF25">
    <property type="entry name" value="PUTATIVE (AFU_ORTHOLOGUE AFUA_3G11560)-RELATED"/>
    <property type="match status" value="1"/>
</dbReference>
<name>A0A6A6VEK1_9PLEO</name>
<evidence type="ECO:0000259" key="4">
    <source>
        <dbReference type="Pfam" id="PF07859"/>
    </source>
</evidence>
<dbReference type="GO" id="GO:0016787">
    <property type="term" value="F:hydrolase activity"/>
    <property type="evidence" value="ECO:0007669"/>
    <property type="project" value="UniProtKB-KW"/>
</dbReference>
<dbReference type="EMBL" id="MU006570">
    <property type="protein sequence ID" value="KAF2747980.1"/>
    <property type="molecule type" value="Genomic_DNA"/>
</dbReference>
<gene>
    <name evidence="5" type="ORF">M011DRAFT_467017</name>
</gene>
<dbReference type="Gene3D" id="3.40.50.1820">
    <property type="entry name" value="alpha/beta hydrolase"/>
    <property type="match status" value="1"/>
</dbReference>
<reference evidence="5" key="1">
    <citation type="journal article" date="2020" name="Stud. Mycol.">
        <title>101 Dothideomycetes genomes: a test case for predicting lifestyles and emergence of pathogens.</title>
        <authorList>
            <person name="Haridas S."/>
            <person name="Albert R."/>
            <person name="Binder M."/>
            <person name="Bloem J."/>
            <person name="Labutti K."/>
            <person name="Salamov A."/>
            <person name="Andreopoulos B."/>
            <person name="Baker S."/>
            <person name="Barry K."/>
            <person name="Bills G."/>
            <person name="Bluhm B."/>
            <person name="Cannon C."/>
            <person name="Castanera R."/>
            <person name="Culley D."/>
            <person name="Daum C."/>
            <person name="Ezra D."/>
            <person name="Gonzalez J."/>
            <person name="Henrissat B."/>
            <person name="Kuo A."/>
            <person name="Liang C."/>
            <person name="Lipzen A."/>
            <person name="Lutzoni F."/>
            <person name="Magnuson J."/>
            <person name="Mondo S."/>
            <person name="Nolan M."/>
            <person name="Ohm R."/>
            <person name="Pangilinan J."/>
            <person name="Park H.-J."/>
            <person name="Ramirez L."/>
            <person name="Alfaro M."/>
            <person name="Sun H."/>
            <person name="Tritt A."/>
            <person name="Yoshinaga Y."/>
            <person name="Zwiers L.-H."/>
            <person name="Turgeon B."/>
            <person name="Goodwin S."/>
            <person name="Spatafora J."/>
            <person name="Crous P."/>
            <person name="Grigoriev I."/>
        </authorList>
    </citation>
    <scope>NUCLEOTIDE SEQUENCE</scope>
    <source>
        <strain evidence="5">CBS 119925</strain>
    </source>
</reference>
<evidence type="ECO:0000256" key="3">
    <source>
        <dbReference type="PROSITE-ProRule" id="PRU10038"/>
    </source>
</evidence>
<dbReference type="PANTHER" id="PTHR48081">
    <property type="entry name" value="AB HYDROLASE SUPERFAMILY PROTEIN C4A8.06C"/>
    <property type="match status" value="1"/>
</dbReference>
<dbReference type="PROSITE" id="PS01174">
    <property type="entry name" value="LIPASE_GDXG_SER"/>
    <property type="match status" value="1"/>
</dbReference>
<keyword evidence="6" id="KW-1185">Reference proteome</keyword>
<evidence type="ECO:0000256" key="1">
    <source>
        <dbReference type="ARBA" id="ARBA00010515"/>
    </source>
</evidence>
<dbReference type="InterPro" id="IPR033140">
    <property type="entry name" value="Lipase_GDXG_put_SER_AS"/>
</dbReference>
<dbReference type="SUPFAM" id="SSF53474">
    <property type="entry name" value="alpha/beta-Hydrolases"/>
    <property type="match status" value="1"/>
</dbReference>
<dbReference type="AlphaFoldDB" id="A0A6A6VEK1"/>
<feature type="active site" evidence="3">
    <location>
        <position position="243"/>
    </location>
</feature>
<comment type="similarity">
    <text evidence="1">Belongs to the 'GDXG' lipolytic enzyme family.</text>
</comment>
<proteinExistence type="inferred from homology"/>
<accession>A0A6A6VEK1</accession>
<dbReference type="InterPro" id="IPR050300">
    <property type="entry name" value="GDXG_lipolytic_enzyme"/>
</dbReference>
<keyword evidence="2" id="KW-0378">Hydrolase</keyword>
<dbReference type="Pfam" id="PF07859">
    <property type="entry name" value="Abhydrolase_3"/>
    <property type="match status" value="1"/>
</dbReference>
<evidence type="ECO:0000313" key="5">
    <source>
        <dbReference type="EMBL" id="KAF2747980.1"/>
    </source>
</evidence>